<dbReference type="PANTHER" id="PTHR23003">
    <property type="entry name" value="RNA RECOGNITION MOTIF RRM DOMAIN CONTAINING PROTEIN"/>
    <property type="match status" value="1"/>
</dbReference>
<dbReference type="Gene3D" id="3.30.70.330">
    <property type="match status" value="3"/>
</dbReference>
<accession>A0ABP9Z8W8</accession>
<dbReference type="InterPro" id="IPR050374">
    <property type="entry name" value="RRT5_SRSF_SR"/>
</dbReference>
<feature type="domain" description="RRM" evidence="4">
    <location>
        <begin position="116"/>
        <end position="193"/>
    </location>
</feature>
<name>A0ABP9Z8W8_9FUNG</name>
<dbReference type="InterPro" id="IPR035979">
    <property type="entry name" value="RBD_domain_sf"/>
</dbReference>
<dbReference type="EMBL" id="BAABUK010000026">
    <property type="protein sequence ID" value="GAA5815517.1"/>
    <property type="molecule type" value="Genomic_DNA"/>
</dbReference>
<dbReference type="InterPro" id="IPR000504">
    <property type="entry name" value="RRM_dom"/>
</dbReference>
<feature type="compositionally biased region" description="Low complexity" evidence="3">
    <location>
        <begin position="29"/>
        <end position="42"/>
    </location>
</feature>
<comment type="caution">
    <text evidence="5">The sequence shown here is derived from an EMBL/GenBank/DDBJ whole genome shotgun (WGS) entry which is preliminary data.</text>
</comment>
<protein>
    <recommendedName>
        <fullName evidence="4">RRM domain-containing protein</fullName>
    </recommendedName>
</protein>
<evidence type="ECO:0000313" key="5">
    <source>
        <dbReference type="EMBL" id="GAA5815517.1"/>
    </source>
</evidence>
<feature type="domain" description="RRM" evidence="4">
    <location>
        <begin position="210"/>
        <end position="300"/>
    </location>
</feature>
<dbReference type="PANTHER" id="PTHR23003:SF3">
    <property type="entry name" value="FI21236P1-RELATED"/>
    <property type="match status" value="1"/>
</dbReference>
<sequence>MSDRSISPGIDIHRRSLSPRSPISRRGRSYSPRSRSSSSRSYSRSRSRSRSYSRRRRSRSPTRSPYRRSNSRSYHGRYYSRSPPPSHHRRSPPPPSRRYRSRSPPPPRRRIINKDCRVYVGNLPFEVSWHQLKDFMREAGQVVHVDVLKMPNGRSKGCGVVEYRHPEDAKRAIHIMNKAEFMGRPVFVREDREYENAGPPKDPRDAPDDCRLLVSNLPLNASWQDMKDLFRKAGRVLHTDIHTDIGSRRPNGSGTVIFDCSRTALIAIGKTKYHSEKKAMEMFNGYEWQGHKLEVSEGRYVDRGRSSTRPVVPIERDVGLPPISNRPPPLVDTTYKTEPTMSYSPVVSSPVLSVPIPATVPPPVVADVAPNYQNMYRYGVPETAPPPAHLPPPPPMYSHMSLVGGPAANLPTHGHNQIFVNNLPFSTTWQDLIDLFRHVGPVVRSEILTMNGHPKGSGFVRFEDAATCERAIDSKSLEKFHGYMYGGRHLDIRLDKYSTTI</sequence>
<feature type="region of interest" description="Disordered" evidence="3">
    <location>
        <begin position="1"/>
        <end position="112"/>
    </location>
</feature>
<dbReference type="SUPFAM" id="SSF54928">
    <property type="entry name" value="RNA-binding domain, RBD"/>
    <property type="match status" value="2"/>
</dbReference>
<evidence type="ECO:0000256" key="3">
    <source>
        <dbReference type="SAM" id="MobiDB-lite"/>
    </source>
</evidence>
<reference evidence="5 6" key="1">
    <citation type="submission" date="2024-04" db="EMBL/GenBank/DDBJ databases">
        <title>genome sequences of Mucor flavus KT1a and Helicostylum pulchrum KT1b strains isolated from the surface of a dry-aged beef.</title>
        <authorList>
            <person name="Toyotome T."/>
            <person name="Hosono M."/>
            <person name="Torimaru M."/>
            <person name="Fukuda K."/>
            <person name="Mikami N."/>
        </authorList>
    </citation>
    <scope>NUCLEOTIDE SEQUENCE [LARGE SCALE GENOMIC DNA]</scope>
    <source>
        <strain evidence="5 6">KT1a</strain>
    </source>
</reference>
<feature type="compositionally biased region" description="Basic residues" evidence="3">
    <location>
        <begin position="43"/>
        <end position="70"/>
    </location>
</feature>
<evidence type="ECO:0000259" key="4">
    <source>
        <dbReference type="PROSITE" id="PS50102"/>
    </source>
</evidence>
<gene>
    <name evidence="5" type="ORF">MFLAVUS_009029</name>
</gene>
<feature type="domain" description="RRM" evidence="4">
    <location>
        <begin position="416"/>
        <end position="497"/>
    </location>
</feature>
<organism evidence="5 6">
    <name type="scientific">Mucor flavus</name>
    <dbReference type="NCBI Taxonomy" id="439312"/>
    <lineage>
        <taxon>Eukaryota</taxon>
        <taxon>Fungi</taxon>
        <taxon>Fungi incertae sedis</taxon>
        <taxon>Mucoromycota</taxon>
        <taxon>Mucoromycotina</taxon>
        <taxon>Mucoromycetes</taxon>
        <taxon>Mucorales</taxon>
        <taxon>Mucorineae</taxon>
        <taxon>Mucoraceae</taxon>
        <taxon>Mucor</taxon>
    </lineage>
</organism>
<dbReference type="SMART" id="SM00360">
    <property type="entry name" value="RRM"/>
    <property type="match status" value="3"/>
</dbReference>
<keyword evidence="1 2" id="KW-0694">RNA-binding</keyword>
<evidence type="ECO:0000313" key="6">
    <source>
        <dbReference type="Proteomes" id="UP001473302"/>
    </source>
</evidence>
<dbReference type="InterPro" id="IPR012677">
    <property type="entry name" value="Nucleotide-bd_a/b_plait_sf"/>
</dbReference>
<evidence type="ECO:0000256" key="2">
    <source>
        <dbReference type="PROSITE-ProRule" id="PRU00176"/>
    </source>
</evidence>
<proteinExistence type="predicted"/>
<keyword evidence="6" id="KW-1185">Reference proteome</keyword>
<evidence type="ECO:0000256" key="1">
    <source>
        <dbReference type="ARBA" id="ARBA00022884"/>
    </source>
</evidence>
<dbReference type="Proteomes" id="UP001473302">
    <property type="component" value="Unassembled WGS sequence"/>
</dbReference>
<feature type="compositionally biased region" description="Basic residues" evidence="3">
    <location>
        <begin position="86"/>
        <end position="111"/>
    </location>
</feature>
<dbReference type="PROSITE" id="PS50102">
    <property type="entry name" value="RRM"/>
    <property type="match status" value="3"/>
</dbReference>
<dbReference type="Pfam" id="PF00076">
    <property type="entry name" value="RRM_1"/>
    <property type="match status" value="3"/>
</dbReference>
<feature type="compositionally biased region" description="Low complexity" evidence="3">
    <location>
        <begin position="71"/>
        <end position="81"/>
    </location>
</feature>